<evidence type="ECO:0000256" key="8">
    <source>
        <dbReference type="ARBA" id="ARBA00023157"/>
    </source>
</evidence>
<comment type="similarity">
    <text evidence="2 9">Belongs to the complex I NDUFA8 subunit family.</text>
</comment>
<dbReference type="GO" id="GO:0005743">
    <property type="term" value="C:mitochondrial inner membrane"/>
    <property type="evidence" value="ECO:0007669"/>
    <property type="project" value="UniProtKB-SubCell"/>
</dbReference>
<keyword evidence="3 9" id="KW-0813">Transport</keyword>
<dbReference type="InterPro" id="IPR016680">
    <property type="entry name" value="NDUFA8"/>
</dbReference>
<dbReference type="PIRSF" id="PIRSF017016">
    <property type="entry name" value="NDUA8"/>
    <property type="match status" value="1"/>
</dbReference>
<dbReference type="EMBL" id="JADBJN010000003">
    <property type="protein sequence ID" value="KAG5670471.1"/>
    <property type="molecule type" value="Genomic_DNA"/>
</dbReference>
<comment type="subcellular location">
    <subcellularLocation>
        <location evidence="9">Mitochondrion inner membrane</location>
    </subcellularLocation>
</comment>
<keyword evidence="5" id="KW-0677">Repeat</keyword>
<evidence type="ECO:0000256" key="1">
    <source>
        <dbReference type="ARBA" id="ARBA00003195"/>
    </source>
</evidence>
<evidence type="ECO:0000256" key="9">
    <source>
        <dbReference type="PIRNR" id="PIRNR017016"/>
    </source>
</evidence>
<gene>
    <name evidence="11" type="ORF">PVAND_000734</name>
</gene>
<evidence type="ECO:0000256" key="10">
    <source>
        <dbReference type="SAM" id="MobiDB-lite"/>
    </source>
</evidence>
<proteinExistence type="inferred from homology"/>
<dbReference type="PANTHER" id="PTHR13344:SF0">
    <property type="entry name" value="NADH DEHYDROGENASE [UBIQUINONE] 1 ALPHA SUBCOMPLEX SUBUNIT 8"/>
    <property type="match status" value="1"/>
</dbReference>
<evidence type="ECO:0000256" key="3">
    <source>
        <dbReference type="ARBA" id="ARBA00022448"/>
    </source>
</evidence>
<dbReference type="GO" id="GO:0006120">
    <property type="term" value="P:mitochondrial electron transport, NADH to ubiquinone"/>
    <property type="evidence" value="ECO:0007669"/>
    <property type="project" value="InterPro"/>
</dbReference>
<name>A0A9J6BLH0_POLVA</name>
<dbReference type="OrthoDB" id="276296at2759"/>
<evidence type="ECO:0000256" key="2">
    <source>
        <dbReference type="ARBA" id="ARBA00010705"/>
    </source>
</evidence>
<evidence type="ECO:0000256" key="6">
    <source>
        <dbReference type="ARBA" id="ARBA00022982"/>
    </source>
</evidence>
<protein>
    <recommendedName>
        <fullName evidence="9">NADH dehydrogenase [ubiquinone] 1 alpha subcomplex subunit 8</fullName>
    </recommendedName>
</protein>
<evidence type="ECO:0000256" key="4">
    <source>
        <dbReference type="ARBA" id="ARBA00022660"/>
    </source>
</evidence>
<reference evidence="11" key="1">
    <citation type="submission" date="2021-03" db="EMBL/GenBank/DDBJ databases">
        <title>Chromosome level genome of the anhydrobiotic midge Polypedilum vanderplanki.</title>
        <authorList>
            <person name="Yoshida Y."/>
            <person name="Kikawada T."/>
            <person name="Gusev O."/>
        </authorList>
    </citation>
    <scope>NUCLEOTIDE SEQUENCE</scope>
    <source>
        <strain evidence="11">NIAS01</strain>
        <tissue evidence="11">Whole body or cell culture</tissue>
    </source>
</reference>
<keyword evidence="4 9" id="KW-0679">Respiratory chain</keyword>
<keyword evidence="8" id="KW-1015">Disulfide bond</keyword>
<evidence type="ECO:0000313" key="11">
    <source>
        <dbReference type="EMBL" id="KAG5670471.1"/>
    </source>
</evidence>
<organism evidence="11 12">
    <name type="scientific">Polypedilum vanderplanki</name>
    <name type="common">Sleeping chironomid midge</name>
    <dbReference type="NCBI Taxonomy" id="319348"/>
    <lineage>
        <taxon>Eukaryota</taxon>
        <taxon>Metazoa</taxon>
        <taxon>Ecdysozoa</taxon>
        <taxon>Arthropoda</taxon>
        <taxon>Hexapoda</taxon>
        <taxon>Insecta</taxon>
        <taxon>Pterygota</taxon>
        <taxon>Neoptera</taxon>
        <taxon>Endopterygota</taxon>
        <taxon>Diptera</taxon>
        <taxon>Nematocera</taxon>
        <taxon>Chironomoidea</taxon>
        <taxon>Chironomidae</taxon>
        <taxon>Chironominae</taxon>
        <taxon>Polypedilum</taxon>
        <taxon>Polypedilum</taxon>
    </lineage>
</organism>
<dbReference type="AlphaFoldDB" id="A0A9J6BLH0"/>
<keyword evidence="6 9" id="KW-0249">Electron transport</keyword>
<dbReference type="Proteomes" id="UP001107558">
    <property type="component" value="Chromosome 3"/>
</dbReference>
<evidence type="ECO:0000256" key="5">
    <source>
        <dbReference type="ARBA" id="ARBA00022737"/>
    </source>
</evidence>
<keyword evidence="9" id="KW-0472">Membrane</keyword>
<accession>A0A9J6BLH0</accession>
<keyword evidence="7 9" id="KW-0496">Mitochondrion</keyword>
<feature type="region of interest" description="Disordered" evidence="10">
    <location>
        <begin position="159"/>
        <end position="182"/>
    </location>
</feature>
<keyword evidence="9" id="KW-0999">Mitochondrion inner membrane</keyword>
<evidence type="ECO:0000313" key="12">
    <source>
        <dbReference type="Proteomes" id="UP001107558"/>
    </source>
</evidence>
<sequence length="196" mass="22805">MKQFFNKRLDSKNAREKFLEKEMATFQHELPTEEELTVPEVNLSSASLRAGAFHMGKYCEHQNNEFMLCRQELQDPRKCLAEGRAVTACALEFFRKVKKSCYAEFTQYTNCLDKSSGDLHFKHCRNTQNVLDKCMLDNLGIERPEYGYFCRAKIHHTDRPAPAPRPKKVYEDATPGLPDDYPRPPAKFGSRLHYMM</sequence>
<comment type="caution">
    <text evidence="11">The sequence shown here is derived from an EMBL/GenBank/DDBJ whole genome shotgun (WGS) entry which is preliminary data.</text>
</comment>
<keyword evidence="12" id="KW-1185">Reference proteome</keyword>
<evidence type="ECO:0000256" key="7">
    <source>
        <dbReference type="ARBA" id="ARBA00023128"/>
    </source>
</evidence>
<dbReference type="PANTHER" id="PTHR13344">
    <property type="entry name" value="NADH-UBIQUINONE OXIDOREDUCTASE"/>
    <property type="match status" value="1"/>
</dbReference>
<comment type="function">
    <text evidence="1 9">Accessory subunit of the mitochondrial membrane respiratory chain NADH dehydrogenase (Complex I), that is believed not to be involved in catalysis. Complex I functions in the transfer of electrons from NADH to the respiratory chain. The immediate electron acceptor for the enzyme is believed to be ubiquinone.</text>
</comment>
<dbReference type="PROSITE" id="PS51808">
    <property type="entry name" value="CHCH"/>
    <property type="match status" value="1"/>
</dbReference>